<comment type="caution">
    <text evidence="2">The sequence shown here is derived from an EMBL/GenBank/DDBJ whole genome shotgun (WGS) entry which is preliminary data.</text>
</comment>
<evidence type="ECO:0000313" key="3">
    <source>
        <dbReference type="Proteomes" id="UP000886520"/>
    </source>
</evidence>
<keyword evidence="3" id="KW-1185">Reference proteome</keyword>
<proteinExistence type="predicted"/>
<dbReference type="AlphaFoldDB" id="A0A9D4ZCS4"/>
<dbReference type="EMBL" id="JABFUD020000016">
    <property type="protein sequence ID" value="KAI5068755.1"/>
    <property type="molecule type" value="Genomic_DNA"/>
</dbReference>
<accession>A0A9D4ZCS4</accession>
<feature type="compositionally biased region" description="Acidic residues" evidence="1">
    <location>
        <begin position="125"/>
        <end position="138"/>
    </location>
</feature>
<feature type="region of interest" description="Disordered" evidence="1">
    <location>
        <begin position="109"/>
        <end position="164"/>
    </location>
</feature>
<feature type="compositionally biased region" description="Acidic residues" evidence="1">
    <location>
        <begin position="147"/>
        <end position="156"/>
    </location>
</feature>
<sequence length="264" mass="29745">KPHTRSRNTHTGAYTPLTTVRCFTKPCCWLLRCCLQRKRMVGGWNKRDDGASAISSTNIFAALKSSRTKSNKKASDSTVAQARVPTQVRPVTSWADCEDDDDDYFAMQALPPLPSLDDDRAQAGVEEEDEDADDDDEVESIHGEGSEGYDEVEEGNEENKEPESYKANKLGTDVKVHIAAREPDRQLSKKDLKKKELAELEAALVELGLNRNFEKGLNMWIYKYIALFTILHNVCTIHTWTCDIQLSKFSMNFGSPRALMTFCK</sequence>
<dbReference type="PANTHER" id="PTHR31365:SF4">
    <property type="entry name" value="OS05G0179800 PROTEIN"/>
    <property type="match status" value="1"/>
</dbReference>
<reference evidence="2" key="1">
    <citation type="submission" date="2021-01" db="EMBL/GenBank/DDBJ databases">
        <title>Adiantum capillus-veneris genome.</title>
        <authorList>
            <person name="Fang Y."/>
            <person name="Liao Q."/>
        </authorList>
    </citation>
    <scope>NUCLEOTIDE SEQUENCE</scope>
    <source>
        <strain evidence="2">H3</strain>
        <tissue evidence="2">Leaf</tissue>
    </source>
</reference>
<dbReference type="OrthoDB" id="693363at2759"/>
<organism evidence="2 3">
    <name type="scientific">Adiantum capillus-veneris</name>
    <name type="common">Maidenhair fern</name>
    <dbReference type="NCBI Taxonomy" id="13818"/>
    <lineage>
        <taxon>Eukaryota</taxon>
        <taxon>Viridiplantae</taxon>
        <taxon>Streptophyta</taxon>
        <taxon>Embryophyta</taxon>
        <taxon>Tracheophyta</taxon>
        <taxon>Polypodiopsida</taxon>
        <taxon>Polypodiidae</taxon>
        <taxon>Polypodiales</taxon>
        <taxon>Pteridineae</taxon>
        <taxon>Pteridaceae</taxon>
        <taxon>Vittarioideae</taxon>
        <taxon>Adiantum</taxon>
    </lineage>
</organism>
<dbReference type="PANTHER" id="PTHR31365">
    <property type="entry name" value="EXPRESSED PROTEIN"/>
    <property type="match status" value="1"/>
</dbReference>
<dbReference type="Proteomes" id="UP000886520">
    <property type="component" value="Chromosome 16"/>
</dbReference>
<gene>
    <name evidence="2" type="ORF">GOP47_0017100</name>
</gene>
<feature type="non-terminal residue" evidence="2">
    <location>
        <position position="264"/>
    </location>
</feature>
<evidence type="ECO:0000313" key="2">
    <source>
        <dbReference type="EMBL" id="KAI5068755.1"/>
    </source>
</evidence>
<name>A0A9D4ZCS4_ADICA</name>
<evidence type="ECO:0000256" key="1">
    <source>
        <dbReference type="SAM" id="MobiDB-lite"/>
    </source>
</evidence>
<protein>
    <submittedName>
        <fullName evidence="2">Uncharacterized protein</fullName>
    </submittedName>
</protein>